<dbReference type="InterPro" id="IPR014811">
    <property type="entry name" value="ArgoL1"/>
</dbReference>
<dbReference type="AlphaFoldDB" id="A0A820K694"/>
<dbReference type="Proteomes" id="UP000663844">
    <property type="component" value="Unassembled WGS sequence"/>
</dbReference>
<dbReference type="PANTHER" id="PTHR22891">
    <property type="entry name" value="EUKARYOTIC TRANSLATION INITIATION FACTOR 2C"/>
    <property type="match status" value="1"/>
</dbReference>
<dbReference type="EMBL" id="CAJOAZ010019034">
    <property type="protein sequence ID" value="CAF4332090.1"/>
    <property type="molecule type" value="Genomic_DNA"/>
</dbReference>
<comment type="caution">
    <text evidence="2">The sequence shown here is derived from an EMBL/GenBank/DDBJ whole genome shotgun (WGS) entry which is preliminary data.</text>
</comment>
<feature type="domain" description="Argonaute linker 1" evidence="1">
    <location>
        <begin position="150"/>
        <end position="201"/>
    </location>
</feature>
<dbReference type="InterPro" id="IPR032474">
    <property type="entry name" value="Argonaute_N"/>
</dbReference>
<evidence type="ECO:0000313" key="3">
    <source>
        <dbReference type="Proteomes" id="UP000663844"/>
    </source>
</evidence>
<dbReference type="SMART" id="SM01163">
    <property type="entry name" value="DUF1785"/>
    <property type="match status" value="1"/>
</dbReference>
<gene>
    <name evidence="2" type="ORF">OXD698_LOCUS47751</name>
</gene>
<organism evidence="2 3">
    <name type="scientific">Adineta steineri</name>
    <dbReference type="NCBI Taxonomy" id="433720"/>
    <lineage>
        <taxon>Eukaryota</taxon>
        <taxon>Metazoa</taxon>
        <taxon>Spiralia</taxon>
        <taxon>Gnathifera</taxon>
        <taxon>Rotifera</taxon>
        <taxon>Eurotatoria</taxon>
        <taxon>Bdelloidea</taxon>
        <taxon>Adinetida</taxon>
        <taxon>Adinetidae</taxon>
        <taxon>Adineta</taxon>
    </lineage>
</organism>
<dbReference type="Pfam" id="PF16486">
    <property type="entry name" value="ArgoN"/>
    <property type="match status" value="1"/>
</dbReference>
<feature type="non-terminal residue" evidence="2">
    <location>
        <position position="1"/>
    </location>
</feature>
<evidence type="ECO:0000313" key="2">
    <source>
        <dbReference type="EMBL" id="CAF4332090.1"/>
    </source>
</evidence>
<accession>A0A820K694</accession>
<protein>
    <recommendedName>
        <fullName evidence="1">Argonaute linker 1 domain-containing protein</fullName>
    </recommendedName>
</protein>
<feature type="non-terminal residue" evidence="2">
    <location>
        <position position="221"/>
    </location>
</feature>
<dbReference type="Pfam" id="PF08699">
    <property type="entry name" value="ArgoL1"/>
    <property type="match status" value="1"/>
</dbReference>
<proteinExistence type="predicted"/>
<reference evidence="2" key="1">
    <citation type="submission" date="2021-02" db="EMBL/GenBank/DDBJ databases">
        <authorList>
            <person name="Nowell W R."/>
        </authorList>
    </citation>
    <scope>NUCLEOTIDE SEQUENCE</scope>
</reference>
<evidence type="ECO:0000259" key="1">
    <source>
        <dbReference type="SMART" id="SM01163"/>
    </source>
</evidence>
<sequence>PDKGGQNGQHIDVYTNHFRVDIDKVIVYQYDVDIVMIDRYGKIRFARKDDRWEVIQTIIKEKKDFPIIWYDEGKTLYSREILPEIPLPMQFKLGKNEDMKIFQLNKLNLVRQDNIENIYKFIQQKTTIRPHETVRSIEILFKQHAHNDFICIRNQFYDRRRLLDDLGDGRGMAKGFYQALFLTQYGPTLNINLTFTCFYMPLKFVDFASQYLRKDITTDLT</sequence>
<name>A0A820K694_9BILA</name>